<accession>A0A9Q1IQN0</accession>
<keyword evidence="3" id="KW-1185">Reference proteome</keyword>
<proteinExistence type="predicted"/>
<dbReference type="AlphaFoldDB" id="A0A9Q1IQN0"/>
<sequence>MSPLILGHHTAYFQRVRVPHHTPQPHSHSLVSAPGHPAPSLPLQSEWGERRGEGFSSICGCSQDLIELEREKLEVLKDQEEVDCGGLSAGP</sequence>
<dbReference type="EMBL" id="JAINUF010000010">
    <property type="protein sequence ID" value="KAJ8348556.1"/>
    <property type="molecule type" value="Genomic_DNA"/>
</dbReference>
<evidence type="ECO:0000313" key="3">
    <source>
        <dbReference type="Proteomes" id="UP001152622"/>
    </source>
</evidence>
<organism evidence="2 3">
    <name type="scientific">Synaphobranchus kaupii</name>
    <name type="common">Kaup's arrowtooth eel</name>
    <dbReference type="NCBI Taxonomy" id="118154"/>
    <lineage>
        <taxon>Eukaryota</taxon>
        <taxon>Metazoa</taxon>
        <taxon>Chordata</taxon>
        <taxon>Craniata</taxon>
        <taxon>Vertebrata</taxon>
        <taxon>Euteleostomi</taxon>
        <taxon>Actinopterygii</taxon>
        <taxon>Neopterygii</taxon>
        <taxon>Teleostei</taxon>
        <taxon>Anguilliformes</taxon>
        <taxon>Synaphobranchidae</taxon>
        <taxon>Synaphobranchus</taxon>
    </lineage>
</organism>
<evidence type="ECO:0000256" key="1">
    <source>
        <dbReference type="SAM" id="MobiDB-lite"/>
    </source>
</evidence>
<protein>
    <submittedName>
        <fullName evidence="2">Uncharacterized protein</fullName>
    </submittedName>
</protein>
<dbReference type="Proteomes" id="UP001152622">
    <property type="component" value="Chromosome 10"/>
</dbReference>
<reference evidence="2" key="1">
    <citation type="journal article" date="2023" name="Science">
        <title>Genome structures resolve the early diversification of teleost fishes.</title>
        <authorList>
            <person name="Parey E."/>
            <person name="Louis A."/>
            <person name="Montfort J."/>
            <person name="Bouchez O."/>
            <person name="Roques C."/>
            <person name="Iampietro C."/>
            <person name="Lluch J."/>
            <person name="Castinel A."/>
            <person name="Donnadieu C."/>
            <person name="Desvignes T."/>
            <person name="Floi Bucao C."/>
            <person name="Jouanno E."/>
            <person name="Wen M."/>
            <person name="Mejri S."/>
            <person name="Dirks R."/>
            <person name="Jansen H."/>
            <person name="Henkel C."/>
            <person name="Chen W.J."/>
            <person name="Zahm M."/>
            <person name="Cabau C."/>
            <person name="Klopp C."/>
            <person name="Thompson A.W."/>
            <person name="Robinson-Rechavi M."/>
            <person name="Braasch I."/>
            <person name="Lecointre G."/>
            <person name="Bobe J."/>
            <person name="Postlethwait J.H."/>
            <person name="Berthelot C."/>
            <person name="Roest Crollius H."/>
            <person name="Guiguen Y."/>
        </authorList>
    </citation>
    <scope>NUCLEOTIDE SEQUENCE</scope>
    <source>
        <strain evidence="2">WJC10195</strain>
    </source>
</reference>
<gene>
    <name evidence="2" type="ORF">SKAU_G00271450</name>
</gene>
<evidence type="ECO:0000313" key="2">
    <source>
        <dbReference type="EMBL" id="KAJ8348556.1"/>
    </source>
</evidence>
<comment type="caution">
    <text evidence="2">The sequence shown here is derived from an EMBL/GenBank/DDBJ whole genome shotgun (WGS) entry which is preliminary data.</text>
</comment>
<feature type="region of interest" description="Disordered" evidence="1">
    <location>
        <begin position="19"/>
        <end position="46"/>
    </location>
</feature>
<name>A0A9Q1IQN0_SYNKA</name>
<dbReference type="OrthoDB" id="8960478at2759"/>